<dbReference type="PROSITE" id="PS50181">
    <property type="entry name" value="FBOX"/>
    <property type="match status" value="1"/>
</dbReference>
<dbReference type="EMBL" id="JAUEPO010000002">
    <property type="protein sequence ID" value="KAK3331597.1"/>
    <property type="molecule type" value="Genomic_DNA"/>
</dbReference>
<reference evidence="2" key="1">
    <citation type="journal article" date="2023" name="Mol. Phylogenet. Evol.">
        <title>Genome-scale phylogeny and comparative genomics of the fungal order Sordariales.</title>
        <authorList>
            <person name="Hensen N."/>
            <person name="Bonometti L."/>
            <person name="Westerberg I."/>
            <person name="Brannstrom I.O."/>
            <person name="Guillou S."/>
            <person name="Cros-Aarteil S."/>
            <person name="Calhoun S."/>
            <person name="Haridas S."/>
            <person name="Kuo A."/>
            <person name="Mondo S."/>
            <person name="Pangilinan J."/>
            <person name="Riley R."/>
            <person name="LaButti K."/>
            <person name="Andreopoulos B."/>
            <person name="Lipzen A."/>
            <person name="Chen C."/>
            <person name="Yan M."/>
            <person name="Daum C."/>
            <person name="Ng V."/>
            <person name="Clum A."/>
            <person name="Steindorff A."/>
            <person name="Ohm R.A."/>
            <person name="Martin F."/>
            <person name="Silar P."/>
            <person name="Natvig D.O."/>
            <person name="Lalanne C."/>
            <person name="Gautier V."/>
            <person name="Ament-Velasquez S.L."/>
            <person name="Kruys A."/>
            <person name="Hutchinson M.I."/>
            <person name="Powell A.J."/>
            <person name="Barry K."/>
            <person name="Miller A.N."/>
            <person name="Grigoriev I.V."/>
            <person name="Debuchy R."/>
            <person name="Gladieux P."/>
            <person name="Hiltunen Thoren M."/>
            <person name="Johannesson H."/>
        </authorList>
    </citation>
    <scope>NUCLEOTIDE SEQUENCE</scope>
    <source>
        <strain evidence="2">SMH4131-1</strain>
    </source>
</reference>
<proteinExistence type="predicted"/>
<protein>
    <recommendedName>
        <fullName evidence="1">F-box domain-containing protein</fullName>
    </recommendedName>
</protein>
<reference evidence="2" key="2">
    <citation type="submission" date="2023-06" db="EMBL/GenBank/DDBJ databases">
        <authorList>
            <consortium name="Lawrence Berkeley National Laboratory"/>
            <person name="Haridas S."/>
            <person name="Hensen N."/>
            <person name="Bonometti L."/>
            <person name="Westerberg I."/>
            <person name="Brannstrom I.O."/>
            <person name="Guillou S."/>
            <person name="Cros-Aarteil S."/>
            <person name="Calhoun S."/>
            <person name="Kuo A."/>
            <person name="Mondo S."/>
            <person name="Pangilinan J."/>
            <person name="Riley R."/>
            <person name="Labutti K."/>
            <person name="Andreopoulos B."/>
            <person name="Lipzen A."/>
            <person name="Chen C."/>
            <person name="Yanf M."/>
            <person name="Daum C."/>
            <person name="Ng V."/>
            <person name="Clum A."/>
            <person name="Steindorff A."/>
            <person name="Ohm R."/>
            <person name="Martin F."/>
            <person name="Silar P."/>
            <person name="Natvig D."/>
            <person name="Lalanne C."/>
            <person name="Gautier V."/>
            <person name="Ament-Velasquez S.L."/>
            <person name="Kruys A."/>
            <person name="Hutchinson M.I."/>
            <person name="Powell A.J."/>
            <person name="Barry K."/>
            <person name="Miller A.N."/>
            <person name="Grigoriev I.V."/>
            <person name="Debuchy R."/>
            <person name="Gladieux P."/>
            <person name="Thoren M.H."/>
            <person name="Johannesson H."/>
        </authorList>
    </citation>
    <scope>NUCLEOTIDE SEQUENCE</scope>
    <source>
        <strain evidence="2">SMH4131-1</strain>
    </source>
</reference>
<keyword evidence="3" id="KW-1185">Reference proteome</keyword>
<evidence type="ECO:0000313" key="2">
    <source>
        <dbReference type="EMBL" id="KAK3331597.1"/>
    </source>
</evidence>
<evidence type="ECO:0000259" key="1">
    <source>
        <dbReference type="PROSITE" id="PS50181"/>
    </source>
</evidence>
<sequence length="510" mass="57899">MATTAPIYNCPAEIFGWITKGLPTSDLLKLCRVSSRMRQAAEAILYSKLEWKWQVSWEFSLRSDQLPLAPPIELLVRTLLHRPELGAQVRVLVLDGTDPVFRRCGRLPIVEPEHEPEDELEPFSPPISLIGSIDNYIEQVLDDTELGMLVKTISDLELPQDEQELWIQEMHRGSIDAFAALLLLQTPNIRYLKLGEAFSDGCDCICMVLRWALYGRGSALPSPPLFRSVTKLIWPFFDTWDTSMAEYREAHPNTACVLGLFYIPQLEELAAYIDNPTSGALEWPVDHPPNLSKLQSLDINFLREGHLAQILALTTQLKTLRWNWWYHPQADSQFVNLTINLDNIMTALSHVKRTLTHLALTTSVWPAEPESHSSLKMTGSLAALATFNSLKTLEIPAPLLFGSLEPPKRGAQLQFQSCLPQNLETLRVTDFLMGKHKEDEWGGGKLAPIITSWMEDWRSSTPHLRRFQLFLNPTNGARKSWQRKRRQELALAAVQAGLEFEIYNGDKKLT</sequence>
<gene>
    <name evidence="2" type="ORF">B0T19DRAFT_413625</name>
</gene>
<feature type="domain" description="F-box" evidence="1">
    <location>
        <begin position="4"/>
        <end position="49"/>
    </location>
</feature>
<dbReference type="InterPro" id="IPR001810">
    <property type="entry name" value="F-box_dom"/>
</dbReference>
<organism evidence="2 3">
    <name type="scientific">Cercophora scortea</name>
    <dbReference type="NCBI Taxonomy" id="314031"/>
    <lineage>
        <taxon>Eukaryota</taxon>
        <taxon>Fungi</taxon>
        <taxon>Dikarya</taxon>
        <taxon>Ascomycota</taxon>
        <taxon>Pezizomycotina</taxon>
        <taxon>Sordariomycetes</taxon>
        <taxon>Sordariomycetidae</taxon>
        <taxon>Sordariales</taxon>
        <taxon>Lasiosphaeriaceae</taxon>
        <taxon>Cercophora</taxon>
    </lineage>
</organism>
<dbReference type="AlphaFoldDB" id="A0AAE0IUT8"/>
<evidence type="ECO:0000313" key="3">
    <source>
        <dbReference type="Proteomes" id="UP001286456"/>
    </source>
</evidence>
<dbReference type="Proteomes" id="UP001286456">
    <property type="component" value="Unassembled WGS sequence"/>
</dbReference>
<comment type="caution">
    <text evidence="2">The sequence shown here is derived from an EMBL/GenBank/DDBJ whole genome shotgun (WGS) entry which is preliminary data.</text>
</comment>
<accession>A0AAE0IUT8</accession>
<name>A0AAE0IUT8_9PEZI</name>